<keyword evidence="5" id="KW-0997">Cell inner membrane</keyword>
<gene>
    <name evidence="13" type="ORF">ACFPPA_13175</name>
</gene>
<comment type="subcellular location">
    <subcellularLocation>
        <location evidence="1">Cell inner membrane</location>
        <topology evidence="1">Single-pass membrane protein</topology>
        <orientation evidence="1">Periplasmic side</orientation>
    </subcellularLocation>
</comment>
<evidence type="ECO:0000313" key="14">
    <source>
        <dbReference type="Proteomes" id="UP001596114"/>
    </source>
</evidence>
<dbReference type="NCBIfam" id="TIGR01352">
    <property type="entry name" value="tonB_Cterm"/>
    <property type="match status" value="1"/>
</dbReference>
<evidence type="ECO:0000259" key="12">
    <source>
        <dbReference type="PROSITE" id="PS52015"/>
    </source>
</evidence>
<feature type="domain" description="TonB C-terminal" evidence="12">
    <location>
        <begin position="191"/>
        <end position="287"/>
    </location>
</feature>
<evidence type="ECO:0000256" key="5">
    <source>
        <dbReference type="ARBA" id="ARBA00022519"/>
    </source>
</evidence>
<evidence type="ECO:0000256" key="9">
    <source>
        <dbReference type="ARBA" id="ARBA00023136"/>
    </source>
</evidence>
<accession>A0ABW0QR52</accession>
<keyword evidence="6 11" id="KW-0812">Transmembrane</keyword>
<keyword evidence="8 11" id="KW-1133">Transmembrane helix</keyword>
<sequence>MSATATVTSSPDPIGATLLFSLLLHGVLLLGITFHFVKPTPSLPTLDVTLVNVANREAPDKADFLAQANNRGGGRSDRVARPSEMFSGALPKPDPGIAAQPVEATTPPPRPATPTRMVTTTGASNFSVTSDTAQTEVDPQQQTASAAELRRQQTIAQLAAELRRKKVDYAKRPKVKYLTANTREYAFAAYMRGWSDRVERIGNLNYPEEARRRGLHGDVLLTVVLNLDGSIKSIDVIQSSGEKILDAAAERIVRLAAPFPPAPRTGERIDELNITRTWQFQPNNVLQTR</sequence>
<keyword evidence="14" id="KW-1185">Reference proteome</keyword>
<evidence type="ECO:0000256" key="2">
    <source>
        <dbReference type="ARBA" id="ARBA00006555"/>
    </source>
</evidence>
<evidence type="ECO:0000256" key="4">
    <source>
        <dbReference type="ARBA" id="ARBA00022475"/>
    </source>
</evidence>
<proteinExistence type="inferred from homology"/>
<dbReference type="InterPro" id="IPR051045">
    <property type="entry name" value="TonB-dependent_transducer"/>
</dbReference>
<feature type="transmembrane region" description="Helical" evidence="11">
    <location>
        <begin position="14"/>
        <end position="37"/>
    </location>
</feature>
<keyword evidence="7" id="KW-0653">Protein transport</keyword>
<comment type="caution">
    <text evidence="13">The sequence shown here is derived from an EMBL/GenBank/DDBJ whole genome shotgun (WGS) entry which is preliminary data.</text>
</comment>
<feature type="region of interest" description="Disordered" evidence="10">
    <location>
        <begin position="63"/>
        <end position="114"/>
    </location>
</feature>
<dbReference type="SUPFAM" id="SSF74653">
    <property type="entry name" value="TolA/TonB C-terminal domain"/>
    <property type="match status" value="1"/>
</dbReference>
<evidence type="ECO:0000256" key="11">
    <source>
        <dbReference type="SAM" id="Phobius"/>
    </source>
</evidence>
<evidence type="ECO:0000256" key="10">
    <source>
        <dbReference type="SAM" id="MobiDB-lite"/>
    </source>
</evidence>
<dbReference type="Pfam" id="PF03544">
    <property type="entry name" value="TonB_C"/>
    <property type="match status" value="1"/>
</dbReference>
<dbReference type="Gene3D" id="3.30.1150.10">
    <property type="match status" value="1"/>
</dbReference>
<evidence type="ECO:0000256" key="8">
    <source>
        <dbReference type="ARBA" id="ARBA00022989"/>
    </source>
</evidence>
<evidence type="ECO:0000313" key="13">
    <source>
        <dbReference type="EMBL" id="MFC5526687.1"/>
    </source>
</evidence>
<dbReference type="PANTHER" id="PTHR33446:SF11">
    <property type="entry name" value="TONB3"/>
    <property type="match status" value="1"/>
</dbReference>
<keyword evidence="9 11" id="KW-0472">Membrane</keyword>
<evidence type="ECO:0000256" key="3">
    <source>
        <dbReference type="ARBA" id="ARBA00022448"/>
    </source>
</evidence>
<name>A0ABW0QR52_9GAMM</name>
<evidence type="ECO:0000256" key="6">
    <source>
        <dbReference type="ARBA" id="ARBA00022692"/>
    </source>
</evidence>
<dbReference type="InterPro" id="IPR037682">
    <property type="entry name" value="TonB_C"/>
</dbReference>
<keyword evidence="4" id="KW-1003">Cell membrane</keyword>
<dbReference type="RefSeq" id="WP_377320562.1">
    <property type="nucleotide sequence ID" value="NZ_JBHSNF010000002.1"/>
</dbReference>
<dbReference type="Proteomes" id="UP001596114">
    <property type="component" value="Unassembled WGS sequence"/>
</dbReference>
<dbReference type="EMBL" id="JBHSNF010000002">
    <property type="protein sequence ID" value="MFC5526687.1"/>
    <property type="molecule type" value="Genomic_DNA"/>
</dbReference>
<organism evidence="13 14">
    <name type="scientific">Rhodanobacter ginsengisoli</name>
    <dbReference type="NCBI Taxonomy" id="418646"/>
    <lineage>
        <taxon>Bacteria</taxon>
        <taxon>Pseudomonadati</taxon>
        <taxon>Pseudomonadota</taxon>
        <taxon>Gammaproteobacteria</taxon>
        <taxon>Lysobacterales</taxon>
        <taxon>Rhodanobacteraceae</taxon>
        <taxon>Rhodanobacter</taxon>
    </lineage>
</organism>
<dbReference type="PANTHER" id="PTHR33446">
    <property type="entry name" value="PROTEIN TONB-RELATED"/>
    <property type="match status" value="1"/>
</dbReference>
<dbReference type="PROSITE" id="PS52015">
    <property type="entry name" value="TONB_CTD"/>
    <property type="match status" value="1"/>
</dbReference>
<dbReference type="InterPro" id="IPR006260">
    <property type="entry name" value="TonB/TolA_C"/>
</dbReference>
<reference evidence="14" key="1">
    <citation type="journal article" date="2019" name="Int. J. Syst. Evol. Microbiol.">
        <title>The Global Catalogue of Microorganisms (GCM) 10K type strain sequencing project: providing services to taxonomists for standard genome sequencing and annotation.</title>
        <authorList>
            <consortium name="The Broad Institute Genomics Platform"/>
            <consortium name="The Broad Institute Genome Sequencing Center for Infectious Disease"/>
            <person name="Wu L."/>
            <person name="Ma J."/>
        </authorList>
    </citation>
    <scope>NUCLEOTIDE SEQUENCE [LARGE SCALE GENOMIC DNA]</scope>
    <source>
        <strain evidence="14">CGMCC 1.16619</strain>
    </source>
</reference>
<keyword evidence="3" id="KW-0813">Transport</keyword>
<evidence type="ECO:0000256" key="7">
    <source>
        <dbReference type="ARBA" id="ARBA00022927"/>
    </source>
</evidence>
<comment type="similarity">
    <text evidence="2">Belongs to the TonB family.</text>
</comment>
<evidence type="ECO:0000256" key="1">
    <source>
        <dbReference type="ARBA" id="ARBA00004383"/>
    </source>
</evidence>
<protein>
    <submittedName>
        <fullName evidence="13">TonB family protein</fullName>
    </submittedName>
</protein>